<reference evidence="1 2" key="1">
    <citation type="journal article" date="2012" name="PLoS Pathog.">
        <title>Diverse lifestyles and strategies of plant pathogenesis encoded in the genomes of eighteen Dothideomycetes fungi.</title>
        <authorList>
            <person name="Ohm R.A."/>
            <person name="Feau N."/>
            <person name="Henrissat B."/>
            <person name="Schoch C.L."/>
            <person name="Horwitz B.A."/>
            <person name="Barry K.W."/>
            <person name="Condon B.J."/>
            <person name="Copeland A.C."/>
            <person name="Dhillon B."/>
            <person name="Glaser F."/>
            <person name="Hesse C.N."/>
            <person name="Kosti I."/>
            <person name="LaButti K."/>
            <person name="Lindquist E.A."/>
            <person name="Lucas S."/>
            <person name="Salamov A.A."/>
            <person name="Bradshaw R.E."/>
            <person name="Ciuffetti L."/>
            <person name="Hamelin R.C."/>
            <person name="Kema G.H.J."/>
            <person name="Lawrence C."/>
            <person name="Scott J.A."/>
            <person name="Spatafora J.W."/>
            <person name="Turgeon B.G."/>
            <person name="de Wit P.J.G.M."/>
            <person name="Zhong S."/>
            <person name="Goodwin S.B."/>
            <person name="Grigoriev I.V."/>
        </authorList>
    </citation>
    <scope>NUCLEOTIDE SEQUENCE [LARGE SCALE GENOMIC DNA]</scope>
    <source>
        <strain evidence="1 2">SO2202</strain>
    </source>
</reference>
<dbReference type="EMBL" id="KB456265">
    <property type="protein sequence ID" value="EMF11804.1"/>
    <property type="molecule type" value="Genomic_DNA"/>
</dbReference>
<keyword evidence="2" id="KW-1185">Reference proteome</keyword>
<dbReference type="RefSeq" id="XP_016759925.1">
    <property type="nucleotide sequence ID" value="XM_016902044.1"/>
</dbReference>
<accession>N1QH76</accession>
<evidence type="ECO:0000313" key="1">
    <source>
        <dbReference type="EMBL" id="EMF11804.1"/>
    </source>
</evidence>
<dbReference type="Proteomes" id="UP000016931">
    <property type="component" value="Unassembled WGS sequence"/>
</dbReference>
<dbReference type="HOGENOM" id="CLU_1939453_0_0_1"/>
<dbReference type="GeneID" id="27899181"/>
<protein>
    <submittedName>
        <fullName evidence="1">Uncharacterized protein</fullName>
    </submittedName>
</protein>
<dbReference type="AlphaFoldDB" id="N1QH76"/>
<organism evidence="1 2">
    <name type="scientific">Sphaerulina musiva (strain SO2202)</name>
    <name type="common">Poplar stem canker fungus</name>
    <name type="synonym">Septoria musiva</name>
    <dbReference type="NCBI Taxonomy" id="692275"/>
    <lineage>
        <taxon>Eukaryota</taxon>
        <taxon>Fungi</taxon>
        <taxon>Dikarya</taxon>
        <taxon>Ascomycota</taxon>
        <taxon>Pezizomycotina</taxon>
        <taxon>Dothideomycetes</taxon>
        <taxon>Dothideomycetidae</taxon>
        <taxon>Mycosphaerellales</taxon>
        <taxon>Mycosphaerellaceae</taxon>
        <taxon>Sphaerulina</taxon>
    </lineage>
</organism>
<sequence length="130" mass="14925">MGDVQLPGMNSLSCTFRSAYNDSSMLLYPGSPLPRPPVWTCWSACQGVPDVVQRGSGFRRDNELLSRQDPQLKLYSSYRLISSGHTLPCESVYIVPRYRERCLRSLCWMMLHHATTQYRTCLHAYVTWAC</sequence>
<name>N1QH76_SPHMS</name>
<gene>
    <name evidence="1" type="ORF">SEPMUDRAFT_126229</name>
</gene>
<proteinExistence type="predicted"/>
<evidence type="ECO:0000313" key="2">
    <source>
        <dbReference type="Proteomes" id="UP000016931"/>
    </source>
</evidence>